<evidence type="ECO:0000259" key="1">
    <source>
        <dbReference type="Pfam" id="PF15569"/>
    </source>
</evidence>
<protein>
    <submittedName>
        <fullName evidence="2">Imm40 family immunity protein</fullName>
    </submittedName>
</protein>
<dbReference type="Proteomes" id="UP001592528">
    <property type="component" value="Unassembled WGS sequence"/>
</dbReference>
<dbReference type="EMBL" id="JBHEZZ010000002">
    <property type="protein sequence ID" value="MFC1400438.1"/>
    <property type="molecule type" value="Genomic_DNA"/>
</dbReference>
<comment type="caution">
    <text evidence="2">The sequence shown here is derived from an EMBL/GenBank/DDBJ whole genome shotgun (WGS) entry which is preliminary data.</text>
</comment>
<gene>
    <name evidence="2" type="primary">imm40</name>
    <name evidence="2" type="ORF">ACEZDJ_03945</name>
</gene>
<dbReference type="RefSeq" id="WP_157623653.1">
    <property type="nucleotide sequence ID" value="NZ_JBHEZZ010000002.1"/>
</dbReference>
<evidence type="ECO:0000313" key="2">
    <source>
        <dbReference type="EMBL" id="MFC1400438.1"/>
    </source>
</evidence>
<sequence>MAHARQEALLSVLPTSVRERSVDLTSVGSAEFAFPVDCLDLVFDTLLENDFVILGGDLWRKVEGEFKPAFDGWYVDALGDSASSAWRKFLASVPSGPDHFATFVVQ</sequence>
<keyword evidence="3" id="KW-1185">Reference proteome</keyword>
<name>A0ABV6UG62_9ACTN</name>
<dbReference type="InterPro" id="IPR029080">
    <property type="entry name" value="Imm40"/>
</dbReference>
<organism evidence="2 3">
    <name type="scientific">Streptacidiphilus cavernicola</name>
    <dbReference type="NCBI Taxonomy" id="3342716"/>
    <lineage>
        <taxon>Bacteria</taxon>
        <taxon>Bacillati</taxon>
        <taxon>Actinomycetota</taxon>
        <taxon>Actinomycetes</taxon>
        <taxon>Kitasatosporales</taxon>
        <taxon>Streptomycetaceae</taxon>
        <taxon>Streptacidiphilus</taxon>
    </lineage>
</organism>
<evidence type="ECO:0000313" key="3">
    <source>
        <dbReference type="Proteomes" id="UP001592528"/>
    </source>
</evidence>
<accession>A0ABV6UG62</accession>
<proteinExistence type="predicted"/>
<reference evidence="2 3" key="1">
    <citation type="submission" date="2024-09" db="EMBL/GenBank/DDBJ databases">
        <authorList>
            <person name="Lee S.D."/>
        </authorList>
    </citation>
    <scope>NUCLEOTIDE SEQUENCE [LARGE SCALE GENOMIC DNA]</scope>
    <source>
        <strain evidence="2 3">N1-5</strain>
    </source>
</reference>
<dbReference type="Pfam" id="PF15569">
    <property type="entry name" value="Imm40"/>
    <property type="match status" value="1"/>
</dbReference>
<feature type="domain" description="Immunity protein 40" evidence="1">
    <location>
        <begin position="24"/>
        <end position="80"/>
    </location>
</feature>